<feature type="transmembrane region" description="Helical" evidence="1">
    <location>
        <begin position="36"/>
        <end position="55"/>
    </location>
</feature>
<dbReference type="EMBL" id="CP128399">
    <property type="protein sequence ID" value="WJW67783.1"/>
    <property type="molecule type" value="Genomic_DNA"/>
</dbReference>
<organism evidence="2 4">
    <name type="scientific">Candidatus Chlorohelix allophototropha</name>
    <dbReference type="NCBI Taxonomy" id="3003348"/>
    <lineage>
        <taxon>Bacteria</taxon>
        <taxon>Bacillati</taxon>
        <taxon>Chloroflexota</taxon>
        <taxon>Chloroflexia</taxon>
        <taxon>Candidatus Chloroheliales</taxon>
        <taxon>Candidatus Chloroheliaceae</taxon>
        <taxon>Candidatus Chlorohelix</taxon>
    </lineage>
</organism>
<evidence type="ECO:0000313" key="5">
    <source>
        <dbReference type="Proteomes" id="UP001431572"/>
    </source>
</evidence>
<dbReference type="RefSeq" id="WP_341469674.1">
    <property type="nucleotide sequence ID" value="NZ_CP128399.1"/>
</dbReference>
<keyword evidence="1" id="KW-1133">Transmembrane helix</keyword>
<keyword evidence="1" id="KW-0812">Transmembrane</keyword>
<dbReference type="AlphaFoldDB" id="A0A8T7LZZ3"/>
<evidence type="ECO:0000313" key="4">
    <source>
        <dbReference type="Proteomes" id="UP000521676"/>
    </source>
</evidence>
<reference evidence="2 4" key="1">
    <citation type="submission" date="2020-06" db="EMBL/GenBank/DDBJ databases">
        <title>Anoxygenic phototrophic Chloroflexota member uses a Type I reaction center.</title>
        <authorList>
            <person name="Tsuji J.M."/>
            <person name="Shaw N.A."/>
            <person name="Nagashima S."/>
            <person name="Venkiteswaran J."/>
            <person name="Schiff S.L."/>
            <person name="Hanada S."/>
            <person name="Tank M."/>
            <person name="Neufeld J.D."/>
        </authorList>
    </citation>
    <scope>NUCLEOTIDE SEQUENCE [LARGE SCALE GENOMIC DNA]</scope>
    <source>
        <strain evidence="2">L227-S17</strain>
    </source>
</reference>
<protein>
    <submittedName>
        <fullName evidence="2">Uncharacterized protein</fullName>
    </submittedName>
</protein>
<evidence type="ECO:0000256" key="1">
    <source>
        <dbReference type="SAM" id="Phobius"/>
    </source>
</evidence>
<keyword evidence="5" id="KW-1185">Reference proteome</keyword>
<proteinExistence type="predicted"/>
<reference evidence="3" key="2">
    <citation type="journal article" date="2024" name="Nature">
        <title>Anoxygenic phototroph of the Chloroflexota uses a type I reaction centre.</title>
        <authorList>
            <person name="Tsuji J.M."/>
            <person name="Shaw N.A."/>
            <person name="Nagashima S."/>
            <person name="Venkiteswaran J.J."/>
            <person name="Schiff S.L."/>
            <person name="Watanabe T."/>
            <person name="Fukui M."/>
            <person name="Hanada S."/>
            <person name="Tank M."/>
            <person name="Neufeld J.D."/>
        </authorList>
    </citation>
    <scope>NUCLEOTIDE SEQUENCE</scope>
    <source>
        <strain evidence="3">L227-S17</strain>
    </source>
</reference>
<keyword evidence="1" id="KW-0472">Membrane</keyword>
<evidence type="ECO:0000313" key="3">
    <source>
        <dbReference type="EMBL" id="WJW67783.1"/>
    </source>
</evidence>
<name>A0A8T7LZZ3_9CHLR</name>
<dbReference type="EMBL" id="JACATZ010000001">
    <property type="protein sequence ID" value="NWJ45922.1"/>
    <property type="molecule type" value="Genomic_DNA"/>
</dbReference>
<gene>
    <name evidence="2" type="ORF">HXX08_08590</name>
    <name evidence="3" type="ORF">OZ401_001062</name>
</gene>
<evidence type="ECO:0000313" key="2">
    <source>
        <dbReference type="EMBL" id="NWJ45922.1"/>
    </source>
</evidence>
<sequence>MIFKIVGRITIRFFRGLGRLTINTGRFTTRHPVSSFIIIAFLSAAITLLVSTNFLNIVSADNSSSLVRNADGVTGTARESSVQVLKGLAAYNASQIWQGINEDYRQTLIHNGLDLARLQQLLDEAKKPTQASGDPVVYEYFTWQGFGDLRDGSGKADVFEATLKIGATETKTHYALKVDAKDRIRDIMSDDSQLSKTLFFTTVRSANPLVKPGDGSTLLLLGLFKNDAKEVWTSLSDDYHQQLNDSGVDQPMIQAAFDKLKKDATVPNYDHFTLRGNQTDTTSTATIEQYAAYLKNSTTPQFTYTINLDATGHVTQVTSNDPSLQAIFLESIVRSADATIKPRSAGVQVLQGISKFNAKLIWNGLSDAYKKALAADGFNQNNMQAAIDSTVKELDAISEKPQYTRFELGQAGQTRDTGSNAEMYTVSYTVNGRETTTVFLVKYDSSDKVTEIVAQDPIVSTALRRPSNSSTLPQTGTDLLSPSFVAERLMSGLTTFDTQKIWASFSASYQKELSGKGITPATMAVEIGKYKAEAVTQNVKLSYVGYSFVRGKSYPAGNSEASYSSTLQYGDRAGQFDYLIILDSSGKIQAITTSDPILSAMLGRNQTNGTQTTTP</sequence>
<accession>A0A8T7LZZ3</accession>
<dbReference type="Proteomes" id="UP000521676">
    <property type="component" value="Unassembled WGS sequence"/>
</dbReference>
<dbReference type="Proteomes" id="UP001431572">
    <property type="component" value="Chromosome 1"/>
</dbReference>